<dbReference type="Proteomes" id="UP000438182">
    <property type="component" value="Unassembled WGS sequence"/>
</dbReference>
<gene>
    <name evidence="3" type="ORF">GB864_10985</name>
</gene>
<evidence type="ECO:0000313" key="3">
    <source>
        <dbReference type="EMBL" id="MWB99068.1"/>
    </source>
</evidence>
<dbReference type="PANTHER" id="PTHR30486:SF6">
    <property type="entry name" value="TYPE IV PILUS RETRACTATION ATPASE PILT"/>
    <property type="match status" value="1"/>
</dbReference>
<dbReference type="Pfam" id="PF00437">
    <property type="entry name" value="T2SSE"/>
    <property type="match status" value="1"/>
</dbReference>
<comment type="similarity">
    <text evidence="1">Belongs to the GSP E family.</text>
</comment>
<sequence length="213" mass="23324">MPETARLLAERVRERVLAGALDLDREPAAAERLARNEVRRHVERTDAGRRVALAEESLLVRDVLAELTGYGPLQPYFDDDGVEEIWINRPDAIFIARDGVAERTGLQLTEREVRDLLDRMLASGGRRIDLSRPFVDASLPDGSRLHAVIPDIVRGHASLNIRKFSRRIRSLARLVELGALSAEAAGFLHAAVVAGANVLVSGATHTGNTTSVQ</sequence>
<evidence type="ECO:0000259" key="2">
    <source>
        <dbReference type="Pfam" id="PF00437"/>
    </source>
</evidence>
<name>A0A6I4NXT9_9MICO</name>
<comment type="caution">
    <text evidence="3">The sequence shown here is derived from an EMBL/GenBank/DDBJ whole genome shotgun (WGS) entry which is preliminary data.</text>
</comment>
<dbReference type="InterPro" id="IPR001482">
    <property type="entry name" value="T2SS/T4SS_dom"/>
</dbReference>
<reference evidence="3 4" key="1">
    <citation type="submission" date="2019-12" db="EMBL/GenBank/DDBJ databases">
        <authorList>
            <person name="Kim Y.S."/>
        </authorList>
    </citation>
    <scope>NUCLEOTIDE SEQUENCE [LARGE SCALE GENOMIC DNA]</scope>
    <source>
        <strain evidence="3 4">MMS17-SY077</strain>
    </source>
</reference>
<protein>
    <recommendedName>
        <fullName evidence="2">Bacterial type II secretion system protein E domain-containing protein</fullName>
    </recommendedName>
</protein>
<dbReference type="InterPro" id="IPR050921">
    <property type="entry name" value="T4SS_GSP_E_ATPase"/>
</dbReference>
<evidence type="ECO:0000256" key="1">
    <source>
        <dbReference type="ARBA" id="ARBA00006611"/>
    </source>
</evidence>
<dbReference type="Gene3D" id="3.30.450.380">
    <property type="match status" value="1"/>
</dbReference>
<evidence type="ECO:0000313" key="4">
    <source>
        <dbReference type="Proteomes" id="UP000438182"/>
    </source>
</evidence>
<proteinExistence type="inferred from homology"/>
<keyword evidence="4" id="KW-1185">Reference proteome</keyword>
<dbReference type="PANTHER" id="PTHR30486">
    <property type="entry name" value="TWITCHING MOTILITY PROTEIN PILT"/>
    <property type="match status" value="1"/>
</dbReference>
<dbReference type="SUPFAM" id="SSF52540">
    <property type="entry name" value="P-loop containing nucleoside triphosphate hydrolases"/>
    <property type="match status" value="1"/>
</dbReference>
<dbReference type="RefSeq" id="WP_160424973.1">
    <property type="nucleotide sequence ID" value="NZ_WSTA01000046.1"/>
</dbReference>
<dbReference type="EMBL" id="WSTA01000046">
    <property type="protein sequence ID" value="MWB99068.1"/>
    <property type="molecule type" value="Genomic_DNA"/>
</dbReference>
<dbReference type="GO" id="GO:0016887">
    <property type="term" value="F:ATP hydrolysis activity"/>
    <property type="evidence" value="ECO:0007669"/>
    <property type="project" value="InterPro"/>
</dbReference>
<feature type="domain" description="Bacterial type II secretion system protein E" evidence="2">
    <location>
        <begin position="68"/>
        <end position="212"/>
    </location>
</feature>
<accession>A0A6I4NXT9</accession>
<organism evidence="3 4">
    <name type="scientific">Agromyces seonyuensis</name>
    <dbReference type="NCBI Taxonomy" id="2662446"/>
    <lineage>
        <taxon>Bacteria</taxon>
        <taxon>Bacillati</taxon>
        <taxon>Actinomycetota</taxon>
        <taxon>Actinomycetes</taxon>
        <taxon>Micrococcales</taxon>
        <taxon>Microbacteriaceae</taxon>
        <taxon>Agromyces</taxon>
    </lineage>
</organism>
<dbReference type="InterPro" id="IPR027417">
    <property type="entry name" value="P-loop_NTPase"/>
</dbReference>
<dbReference type="Gene3D" id="3.40.50.300">
    <property type="entry name" value="P-loop containing nucleotide triphosphate hydrolases"/>
    <property type="match status" value="1"/>
</dbReference>
<dbReference type="AlphaFoldDB" id="A0A6I4NXT9"/>